<dbReference type="GeneID" id="93589409"/>
<dbReference type="OrthoDB" id="3010248at2759"/>
<organism evidence="1 2">
    <name type="scientific">Arthrobotrys flagrans</name>
    <name type="common">Nematode-trapping fungus</name>
    <name type="synonym">Trichothecium flagrans</name>
    <dbReference type="NCBI Taxonomy" id="97331"/>
    <lineage>
        <taxon>Eukaryota</taxon>
        <taxon>Fungi</taxon>
        <taxon>Dikarya</taxon>
        <taxon>Ascomycota</taxon>
        <taxon>Pezizomycotina</taxon>
        <taxon>Orbiliomycetes</taxon>
        <taxon>Orbiliales</taxon>
        <taxon>Orbiliaceae</taxon>
        <taxon>Arthrobotrys</taxon>
    </lineage>
</organism>
<keyword evidence="2" id="KW-1185">Reference proteome</keyword>
<dbReference type="AlphaFoldDB" id="A0A436ZUT4"/>
<accession>A0A436ZUT4</accession>
<dbReference type="VEuPathDB" id="FungiDB:DFL_007098"/>
<dbReference type="RefSeq" id="XP_067488224.1">
    <property type="nucleotide sequence ID" value="XM_067636626.1"/>
</dbReference>
<reference evidence="1 2" key="1">
    <citation type="submission" date="2019-01" db="EMBL/GenBank/DDBJ databases">
        <title>Intercellular communication is required for trap formation in the nematode-trapping fungus Duddingtonia flagrans.</title>
        <authorList>
            <person name="Youssar L."/>
            <person name="Wernet V."/>
            <person name="Hensel N."/>
            <person name="Hildebrandt H.-G."/>
            <person name="Fischer R."/>
        </authorList>
    </citation>
    <scope>NUCLEOTIDE SEQUENCE [LARGE SCALE GENOMIC DNA]</scope>
    <source>
        <strain evidence="1 2">CBS H-5679</strain>
    </source>
</reference>
<dbReference type="EMBL" id="SAEB01000009">
    <property type="protein sequence ID" value="RVD82680.1"/>
    <property type="molecule type" value="Genomic_DNA"/>
</dbReference>
<sequence>MHLFIANTRGVTETIFIGALIVRQLSPTAKTQDYSTCASLPGWPMPKDNGGYFDRASCWNRTKPWLQNETSKALPNKCIKLLFWDATTENTTLTRLGCNEFCGRDQGCLSLPAIGWDKFLAIMHAMGDPIDSVWSLLDKIYAWDKCYAFAEEFVTEEQSFGESLMKTTEFDEWRRAATTLVDDRTNDLVRTAVAIALFIFQFFSSLVFDSDKVPPGGRLGSAMLLSWLIPLMLISNIMEGVASRRTFSGLLSAWLKIYGAVKVACQIKGLRVVTGTTTLISYIRPEQSIYLVRTNFK</sequence>
<evidence type="ECO:0000313" key="1">
    <source>
        <dbReference type="EMBL" id="RVD82680.1"/>
    </source>
</evidence>
<gene>
    <name evidence="1" type="ORF">DFL_007098</name>
</gene>
<name>A0A436ZUT4_ARTFL</name>
<evidence type="ECO:0000313" key="2">
    <source>
        <dbReference type="Proteomes" id="UP000283090"/>
    </source>
</evidence>
<proteinExistence type="predicted"/>
<comment type="caution">
    <text evidence="1">The sequence shown here is derived from an EMBL/GenBank/DDBJ whole genome shotgun (WGS) entry which is preliminary data.</text>
</comment>
<protein>
    <submittedName>
        <fullName evidence="1">Uncharacterized protein</fullName>
    </submittedName>
</protein>
<dbReference type="Proteomes" id="UP000283090">
    <property type="component" value="Unassembled WGS sequence"/>
</dbReference>